<evidence type="ECO:0000313" key="1">
    <source>
        <dbReference type="EMBL" id="KAJ0103034.1"/>
    </source>
</evidence>
<accession>A0ACC1BVN9</accession>
<dbReference type="Proteomes" id="UP001164250">
    <property type="component" value="Chromosome 3"/>
</dbReference>
<keyword evidence="2" id="KW-1185">Reference proteome</keyword>
<gene>
    <name evidence="1" type="ORF">Patl1_04341</name>
</gene>
<sequence>MATVIATFTFTAAFTIPRGLKNDSPNKGMATLIRKRGFQAFAIMNTMAMTTSMTAVVLVIAYFFYSYSSADTPGDTNDFATLPQS</sequence>
<comment type="caution">
    <text evidence="1">The sequence shown here is derived from an EMBL/GenBank/DDBJ whole genome shotgun (WGS) entry which is preliminary data.</text>
</comment>
<evidence type="ECO:0000313" key="2">
    <source>
        <dbReference type="Proteomes" id="UP001164250"/>
    </source>
</evidence>
<proteinExistence type="predicted"/>
<protein>
    <submittedName>
        <fullName evidence="1">Uncharacterized protein</fullName>
    </submittedName>
</protein>
<organism evidence="1 2">
    <name type="scientific">Pistacia atlantica</name>
    <dbReference type="NCBI Taxonomy" id="434234"/>
    <lineage>
        <taxon>Eukaryota</taxon>
        <taxon>Viridiplantae</taxon>
        <taxon>Streptophyta</taxon>
        <taxon>Embryophyta</taxon>
        <taxon>Tracheophyta</taxon>
        <taxon>Spermatophyta</taxon>
        <taxon>Magnoliopsida</taxon>
        <taxon>eudicotyledons</taxon>
        <taxon>Gunneridae</taxon>
        <taxon>Pentapetalae</taxon>
        <taxon>rosids</taxon>
        <taxon>malvids</taxon>
        <taxon>Sapindales</taxon>
        <taxon>Anacardiaceae</taxon>
        <taxon>Pistacia</taxon>
    </lineage>
</organism>
<dbReference type="EMBL" id="CM047899">
    <property type="protein sequence ID" value="KAJ0103034.1"/>
    <property type="molecule type" value="Genomic_DNA"/>
</dbReference>
<name>A0ACC1BVN9_9ROSI</name>
<reference evidence="2" key="1">
    <citation type="journal article" date="2023" name="G3 (Bethesda)">
        <title>Genome assembly and association tests identify interacting loci associated with vigor, precocity, and sex in interspecific pistachio rootstocks.</title>
        <authorList>
            <person name="Palmer W."/>
            <person name="Jacygrad E."/>
            <person name="Sagayaradj S."/>
            <person name="Cavanaugh K."/>
            <person name="Han R."/>
            <person name="Bertier L."/>
            <person name="Beede B."/>
            <person name="Kafkas S."/>
            <person name="Golino D."/>
            <person name="Preece J."/>
            <person name="Michelmore R."/>
        </authorList>
    </citation>
    <scope>NUCLEOTIDE SEQUENCE [LARGE SCALE GENOMIC DNA]</scope>
</reference>